<comment type="caution">
    <text evidence="1">The sequence shown here is derived from an EMBL/GenBank/DDBJ whole genome shotgun (WGS) entry which is preliminary data.</text>
</comment>
<dbReference type="STRING" id="1325735.A0A428S7Q3"/>
<dbReference type="PANTHER" id="PTHR10039:SF14">
    <property type="entry name" value="NACHT DOMAIN-CONTAINING PROTEIN"/>
    <property type="match status" value="1"/>
</dbReference>
<dbReference type="EMBL" id="NKCK01000310">
    <property type="protein sequence ID" value="RSL85848.1"/>
    <property type="molecule type" value="Genomic_DNA"/>
</dbReference>
<organism evidence="1 2">
    <name type="scientific">Fusarium oligoseptatum</name>
    <dbReference type="NCBI Taxonomy" id="2604345"/>
    <lineage>
        <taxon>Eukaryota</taxon>
        <taxon>Fungi</taxon>
        <taxon>Dikarya</taxon>
        <taxon>Ascomycota</taxon>
        <taxon>Pezizomycotina</taxon>
        <taxon>Sordariomycetes</taxon>
        <taxon>Hypocreomycetidae</taxon>
        <taxon>Hypocreales</taxon>
        <taxon>Nectriaceae</taxon>
        <taxon>Fusarium</taxon>
        <taxon>Fusarium solani species complex</taxon>
    </lineage>
</organism>
<sequence length="262" mass="30591">MCDEIIIADILQAAAKRKVAYKHYEAARASKEDQDFYSIETYIRPPIYDLDFDRIRLSRCEGTGTWLQQDTRFEQWLQDREESPQLCGPLVEVKDKWLLFVHFTVKEYLLRRQHDSLLSEGEALLDISATCLTYLSSRMFDLDATDDTVQTNLISGAYRLLNFASSQWAECLRLCVRHFRTESPTELLELLQQFHARSTNSEYDWGMDTNSTYWALQPLKDLPEACDLVSRALDFRRSLRGSYDWLSDEGSVLRRLSETREG</sequence>
<keyword evidence="2" id="KW-1185">Reference proteome</keyword>
<evidence type="ECO:0000313" key="2">
    <source>
        <dbReference type="Proteomes" id="UP000287144"/>
    </source>
</evidence>
<proteinExistence type="predicted"/>
<accession>A0A428S7Q3</accession>
<dbReference type="PANTHER" id="PTHR10039">
    <property type="entry name" value="AMELOGENIN"/>
    <property type="match status" value="1"/>
</dbReference>
<protein>
    <submittedName>
        <fullName evidence="1">Uncharacterized protein</fullName>
    </submittedName>
</protein>
<gene>
    <name evidence="1" type="ORF">CEP52_016003</name>
</gene>
<evidence type="ECO:0000313" key="1">
    <source>
        <dbReference type="EMBL" id="RSL85848.1"/>
    </source>
</evidence>
<dbReference type="AlphaFoldDB" id="A0A428S7Q3"/>
<name>A0A428S7Q3_9HYPO</name>
<dbReference type="Proteomes" id="UP000287144">
    <property type="component" value="Unassembled WGS sequence"/>
</dbReference>
<reference evidence="1 2" key="1">
    <citation type="submission" date="2017-06" db="EMBL/GenBank/DDBJ databases">
        <title>Comparative genomic analysis of Ambrosia Fusariam Clade fungi.</title>
        <authorList>
            <person name="Stajich J.E."/>
            <person name="Carrillo J."/>
            <person name="Kijimoto T."/>
            <person name="Eskalen A."/>
            <person name="O'Donnell K."/>
            <person name="Kasson M."/>
        </authorList>
    </citation>
    <scope>NUCLEOTIDE SEQUENCE [LARGE SCALE GENOMIC DNA]</scope>
    <source>
        <strain evidence="1 2">NRRL62579</strain>
    </source>
</reference>